<organism evidence="2 3">
    <name type="scientific">Solanum pennellii</name>
    <name type="common">Tomato</name>
    <name type="synonym">Lycopersicon pennellii</name>
    <dbReference type="NCBI Taxonomy" id="28526"/>
    <lineage>
        <taxon>Eukaryota</taxon>
        <taxon>Viridiplantae</taxon>
        <taxon>Streptophyta</taxon>
        <taxon>Embryophyta</taxon>
        <taxon>Tracheophyta</taxon>
        <taxon>Spermatophyta</taxon>
        <taxon>Magnoliopsida</taxon>
        <taxon>eudicotyledons</taxon>
        <taxon>Gunneridae</taxon>
        <taxon>Pentapetalae</taxon>
        <taxon>asterids</taxon>
        <taxon>lamiids</taxon>
        <taxon>Solanales</taxon>
        <taxon>Solanaceae</taxon>
        <taxon>Solanoideae</taxon>
        <taxon>Solaneae</taxon>
        <taxon>Solanum</taxon>
        <taxon>Solanum subgen. Lycopersicon</taxon>
    </lineage>
</organism>
<dbReference type="Gene3D" id="3.80.10.10">
    <property type="entry name" value="Ribonuclease Inhibitor"/>
    <property type="match status" value="1"/>
</dbReference>
<dbReference type="SUPFAM" id="SSF81383">
    <property type="entry name" value="F-box domain"/>
    <property type="match status" value="1"/>
</dbReference>
<sequence length="445" mass="51171">MNMMCRNLKRRNVEGGKLDRLTNLPINLKYRIQEQLSVEEAARMSVLSTHWRYVWASKPKLVFSPQFCARKPITDVIEAILVNHYGDVKSFCVDISSIPCSQHSVIDRWIFFLSRNGITDLTIHNQSNALYKIPSCMYDIELEGLRLSNCIFKLPCGFRGFHKLKNLTLHQVVLELNDDVPSCLWMPYLVTLHVRECSGFPNSKVYAPRLSELFFFTRRTEDLELGHFVDCQKLKTVVLVSSKQNQDEVTNLTYLLKCWPEIRSFGLDSCYFLKAFATEAERLPTYLNSLKSITLSEFDFDDDDHIFSLLRILTVSPNLVDLHLALNSKKKKKTDDNEVINVVNHFEGPAYRTLAVLHKLQRLMINHFHGSKIEMFFVKFIFASAPVLLNTIIHEDVGSVDESQSLKISQELMSFPRASPKLKIHVNRRSNRSISAPDRSSHVGG</sequence>
<dbReference type="GeneID" id="107020257"/>
<feature type="domain" description="FBD" evidence="1">
    <location>
        <begin position="353"/>
        <end position="427"/>
    </location>
</feature>
<name>A0ABM1GU27_SOLPN</name>
<proteinExistence type="predicted"/>
<reference evidence="2" key="1">
    <citation type="journal article" date="2014" name="Nat. Genet.">
        <title>The genome of the stress-tolerant wild tomato species Solanum pennellii.</title>
        <authorList>
            <person name="Bolger A."/>
            <person name="Scossa F."/>
            <person name="Bolger M.E."/>
            <person name="Lanz C."/>
            <person name="Maumus F."/>
            <person name="Tohge T."/>
            <person name="Quesneville H."/>
            <person name="Alseekh S."/>
            <person name="Sorensen I."/>
            <person name="Lichtenstein G."/>
            <person name="Fich E.A."/>
            <person name="Conte M."/>
            <person name="Keller H."/>
            <person name="Schneeberger K."/>
            <person name="Schwacke R."/>
            <person name="Ofner I."/>
            <person name="Vrebalov J."/>
            <person name="Xu Y."/>
            <person name="Osorio S."/>
            <person name="Aflitos S.A."/>
            <person name="Schijlen E."/>
            <person name="Jimenez-Gomez J.M."/>
            <person name="Ryngajllo M."/>
            <person name="Kimura S."/>
            <person name="Kumar R."/>
            <person name="Koenig D."/>
            <person name="Headland L.R."/>
            <person name="Maloof J.N."/>
            <person name="Sinha N."/>
            <person name="van Ham R.C."/>
            <person name="Lankhorst R.K."/>
            <person name="Mao L."/>
            <person name="Vogel A."/>
            <person name="Arsova B."/>
            <person name="Panstruga R."/>
            <person name="Fei Z."/>
            <person name="Rose J.K."/>
            <person name="Zamir D."/>
            <person name="Carrari F."/>
            <person name="Giovannoni J.J."/>
            <person name="Weigel D."/>
            <person name="Usadel B."/>
            <person name="Fernie A.R."/>
        </authorList>
    </citation>
    <scope>NUCLEOTIDE SEQUENCE [LARGE SCALE GENOMIC DNA]</scope>
    <source>
        <strain evidence="2">cv. LA0716</strain>
    </source>
</reference>
<dbReference type="PANTHER" id="PTHR34145">
    <property type="entry name" value="OS02G0105600 PROTEIN"/>
    <property type="match status" value="1"/>
</dbReference>
<evidence type="ECO:0000313" key="3">
    <source>
        <dbReference type="RefSeq" id="XP_015076033.1"/>
    </source>
</evidence>
<dbReference type="InterPro" id="IPR032675">
    <property type="entry name" value="LRR_dom_sf"/>
</dbReference>
<keyword evidence="2" id="KW-1185">Reference proteome</keyword>
<dbReference type="Proteomes" id="UP000694930">
    <property type="component" value="Chromosome 5"/>
</dbReference>
<protein>
    <submittedName>
        <fullName evidence="3">F-box/FBD/LRR-repeat protein At1g13570-like</fullName>
    </submittedName>
</protein>
<dbReference type="InterPro" id="IPR036047">
    <property type="entry name" value="F-box-like_dom_sf"/>
</dbReference>
<dbReference type="PANTHER" id="PTHR34145:SF28">
    <property type="entry name" value="F-BOX DOMAIN-CONTAINING PROTEIN"/>
    <property type="match status" value="1"/>
</dbReference>
<dbReference type="SUPFAM" id="SSF52047">
    <property type="entry name" value="RNI-like"/>
    <property type="match status" value="1"/>
</dbReference>
<evidence type="ECO:0000259" key="1">
    <source>
        <dbReference type="SMART" id="SM00579"/>
    </source>
</evidence>
<evidence type="ECO:0000313" key="2">
    <source>
        <dbReference type="Proteomes" id="UP000694930"/>
    </source>
</evidence>
<dbReference type="InterPro" id="IPR053772">
    <property type="entry name" value="At1g61320/At1g61330-like"/>
</dbReference>
<dbReference type="SMART" id="SM00579">
    <property type="entry name" value="FBD"/>
    <property type="match status" value="1"/>
</dbReference>
<gene>
    <name evidence="3" type="primary">LOC107020257</name>
</gene>
<dbReference type="InterPro" id="IPR006566">
    <property type="entry name" value="FBD"/>
</dbReference>
<accession>A0ABM1GU27</accession>
<dbReference type="RefSeq" id="XP_015076033.1">
    <property type="nucleotide sequence ID" value="XM_015220547.1"/>
</dbReference>
<reference evidence="3" key="2">
    <citation type="submission" date="2025-08" db="UniProtKB">
        <authorList>
            <consortium name="RefSeq"/>
        </authorList>
    </citation>
    <scope>IDENTIFICATION</scope>
</reference>